<protein>
    <submittedName>
        <fullName evidence="1">DUF771 domain-containing protein</fullName>
    </submittedName>
</protein>
<sequence length="104" mass="12642">MTQTLNVTVPIPETHVVITKEEYQKLVNNSLDPIWSLEELKRKMKISSDETIKKKLLFRPKFMKIFKEKGIVHYPNEDYNRWHINARKMSDFIDEHFEEIHRKE</sequence>
<dbReference type="AlphaFoldDB" id="A0A8X8GIA3"/>
<comment type="caution">
    <text evidence="1">The sequence shown here is derived from an EMBL/GenBank/DDBJ whole genome shotgun (WGS) entry which is preliminary data.</text>
</comment>
<accession>A0A8X8GIA3</accession>
<organism evidence="1 2">
    <name type="scientific">Staphylococcus hominis</name>
    <dbReference type="NCBI Taxonomy" id="1290"/>
    <lineage>
        <taxon>Bacteria</taxon>
        <taxon>Bacillati</taxon>
        <taxon>Bacillota</taxon>
        <taxon>Bacilli</taxon>
        <taxon>Bacillales</taxon>
        <taxon>Staphylococcaceae</taxon>
        <taxon>Staphylococcus</taxon>
    </lineage>
</organism>
<evidence type="ECO:0000313" key="1">
    <source>
        <dbReference type="EMBL" id="MCM5671923.1"/>
    </source>
</evidence>
<proteinExistence type="predicted"/>
<dbReference type="EMBL" id="JAGHKT020000003">
    <property type="protein sequence ID" value="MCM5671923.1"/>
    <property type="molecule type" value="Genomic_DNA"/>
</dbReference>
<reference evidence="1 2" key="1">
    <citation type="submission" date="2022-06" db="EMBL/GenBank/DDBJ databases">
        <title>Staphylococcus hominis ShoR14 genome sequence.</title>
        <authorList>
            <person name="Yeo C.C."/>
            <person name="Chew C.H."/>
            <person name="Che Hamzah A.M."/>
            <person name="Al-Trad E.I."/>
        </authorList>
    </citation>
    <scope>NUCLEOTIDE SEQUENCE [LARGE SCALE GENOMIC DNA]</scope>
    <source>
        <strain evidence="1 2">ShoR14</strain>
    </source>
</reference>
<dbReference type="Proteomes" id="UP000665944">
    <property type="component" value="Unassembled WGS sequence"/>
</dbReference>
<evidence type="ECO:0000313" key="2">
    <source>
        <dbReference type="Proteomes" id="UP000665944"/>
    </source>
</evidence>
<gene>
    <name evidence="1" type="ORF">J7T32_003965</name>
</gene>
<dbReference type="RefSeq" id="WP_017175703.1">
    <property type="nucleotide sequence ID" value="NZ_JAGHKT020000003.1"/>
</dbReference>
<dbReference type="Pfam" id="PF05595">
    <property type="entry name" value="DUF771"/>
    <property type="match status" value="1"/>
</dbReference>
<dbReference type="InterPro" id="IPR008489">
    <property type="entry name" value="DUF771"/>
</dbReference>
<keyword evidence="2" id="KW-1185">Reference proteome</keyword>
<name>A0A8X8GIA3_STAHO</name>